<sequence>MNFSEALQKLVTGHKMRRYYWKPSDYIYFCPGVFLDPYRDDDEPIAGVPVKYFEVGFIGRTSLEPQFFNQDNQLVKLSAASVLAEDWYEFTQTPVE</sequence>
<evidence type="ECO:0000259" key="1">
    <source>
        <dbReference type="Pfam" id="PF11195"/>
    </source>
</evidence>
<keyword evidence="3" id="KW-1185">Reference proteome</keyword>
<feature type="domain" description="Thoeris anti-defense 2-like" evidence="1">
    <location>
        <begin position="1"/>
        <end position="88"/>
    </location>
</feature>
<dbReference type="EMBL" id="PVTE01000009">
    <property type="protein sequence ID" value="PRY38417.1"/>
    <property type="molecule type" value="Genomic_DNA"/>
</dbReference>
<dbReference type="InterPro" id="IPR021361">
    <property type="entry name" value="Tad2-like_dom"/>
</dbReference>
<evidence type="ECO:0000313" key="2">
    <source>
        <dbReference type="EMBL" id="PRY38417.1"/>
    </source>
</evidence>
<evidence type="ECO:0000313" key="3">
    <source>
        <dbReference type="Proteomes" id="UP000238375"/>
    </source>
</evidence>
<dbReference type="Pfam" id="PF11195">
    <property type="entry name" value="Tad2-like"/>
    <property type="match status" value="1"/>
</dbReference>
<name>A0A2T0SYD5_9BACT</name>
<dbReference type="Proteomes" id="UP000238375">
    <property type="component" value="Unassembled WGS sequence"/>
</dbReference>
<comment type="caution">
    <text evidence="2">The sequence shown here is derived from an EMBL/GenBank/DDBJ whole genome shotgun (WGS) entry which is preliminary data.</text>
</comment>
<gene>
    <name evidence="2" type="ORF">CLV58_109144</name>
</gene>
<dbReference type="AlphaFoldDB" id="A0A2T0SYD5"/>
<organism evidence="2 3">
    <name type="scientific">Spirosoma oryzae</name>
    <dbReference type="NCBI Taxonomy" id="1469603"/>
    <lineage>
        <taxon>Bacteria</taxon>
        <taxon>Pseudomonadati</taxon>
        <taxon>Bacteroidota</taxon>
        <taxon>Cytophagia</taxon>
        <taxon>Cytophagales</taxon>
        <taxon>Cytophagaceae</taxon>
        <taxon>Spirosoma</taxon>
    </lineage>
</organism>
<protein>
    <recommendedName>
        <fullName evidence="1">Thoeris anti-defense 2-like domain-containing protein</fullName>
    </recommendedName>
</protein>
<accession>A0A2T0SYD5</accession>
<proteinExistence type="predicted"/>
<reference evidence="2 3" key="1">
    <citation type="submission" date="2018-03" db="EMBL/GenBank/DDBJ databases">
        <title>Genomic Encyclopedia of Archaeal and Bacterial Type Strains, Phase II (KMG-II): from individual species to whole genera.</title>
        <authorList>
            <person name="Goeker M."/>
        </authorList>
    </citation>
    <scope>NUCLEOTIDE SEQUENCE [LARGE SCALE GENOMIC DNA]</scope>
    <source>
        <strain evidence="2 3">DSM 28354</strain>
    </source>
</reference>
<dbReference type="RefSeq" id="WP_106138149.1">
    <property type="nucleotide sequence ID" value="NZ_PVTE01000009.1"/>
</dbReference>